<dbReference type="GO" id="GO:0022841">
    <property type="term" value="F:potassium ion leak channel activity"/>
    <property type="evidence" value="ECO:0007669"/>
    <property type="project" value="TreeGrafter"/>
</dbReference>
<sequence length="364" mass="40521">MLQFLSQSSAVSFTANFLQSRVVSTDVGVRLAKLYEALQVKNLEEFNQKLEELSENSSEKELDKELERIAGPEKRSELGKNGTDIQLVSHLSRLAQNGSLLSYVQSSSYSLMSVFRSSIFLRRSRMLRTRCDILLLTQRPTTGGGGFLKLIGMPFRMLLNESESMRQILMHRQSALSMAGIRALHIYTEFLCNDHPLEIASSKNNGNNGVLEKQQSGCILLNHEGQILRPSTAKSSLQPSSQQTLATDVLASDRFEDNQNNIQTNDLTGNCQEVALLRLVGPQLAVPLLLYIYLLFGVFCYRLIDGELKNMPFTELFLFCFGTLTTIGYGNIKPSTSISLLFTMLYAPLGIPLCIPNANTSSVE</sequence>
<name>A0A915NIC6_9BILA</name>
<feature type="transmembrane region" description="Helical" evidence="9">
    <location>
        <begin position="316"/>
        <end position="332"/>
    </location>
</feature>
<dbReference type="Pfam" id="PF07885">
    <property type="entry name" value="Ion_trans_2"/>
    <property type="match status" value="1"/>
</dbReference>
<dbReference type="GO" id="GO:0015271">
    <property type="term" value="F:outward rectifier potassium channel activity"/>
    <property type="evidence" value="ECO:0007669"/>
    <property type="project" value="TreeGrafter"/>
</dbReference>
<dbReference type="GO" id="GO:0005886">
    <property type="term" value="C:plasma membrane"/>
    <property type="evidence" value="ECO:0007669"/>
    <property type="project" value="TreeGrafter"/>
</dbReference>
<keyword evidence="5" id="KW-0406">Ion transport</keyword>
<dbReference type="AlphaFoldDB" id="A0A915NIC6"/>
<organism evidence="11 12">
    <name type="scientific">Meloidogyne floridensis</name>
    <dbReference type="NCBI Taxonomy" id="298350"/>
    <lineage>
        <taxon>Eukaryota</taxon>
        <taxon>Metazoa</taxon>
        <taxon>Ecdysozoa</taxon>
        <taxon>Nematoda</taxon>
        <taxon>Chromadorea</taxon>
        <taxon>Rhabditida</taxon>
        <taxon>Tylenchina</taxon>
        <taxon>Tylenchomorpha</taxon>
        <taxon>Tylenchoidea</taxon>
        <taxon>Meloidogynidae</taxon>
        <taxon>Meloidogyninae</taxon>
        <taxon>Meloidogyne</taxon>
    </lineage>
</organism>
<dbReference type="Gene3D" id="1.10.287.70">
    <property type="match status" value="1"/>
</dbReference>
<keyword evidence="2" id="KW-0813">Transport</keyword>
<evidence type="ECO:0000256" key="5">
    <source>
        <dbReference type="ARBA" id="ARBA00023065"/>
    </source>
</evidence>
<dbReference type="InterPro" id="IPR013099">
    <property type="entry name" value="K_chnl_dom"/>
</dbReference>
<dbReference type="WBParaSite" id="scf7180000418943.g3147">
    <property type="protein sequence ID" value="scf7180000418943.g3147"/>
    <property type="gene ID" value="scf7180000418943.g3147"/>
</dbReference>
<evidence type="ECO:0000256" key="2">
    <source>
        <dbReference type="ARBA" id="ARBA00022448"/>
    </source>
</evidence>
<keyword evidence="6 9" id="KW-0472">Membrane</keyword>
<dbReference type="PANTHER" id="PTHR11003">
    <property type="entry name" value="POTASSIUM CHANNEL, SUBFAMILY K"/>
    <property type="match status" value="1"/>
</dbReference>
<evidence type="ECO:0000313" key="12">
    <source>
        <dbReference type="WBParaSite" id="scf7180000418943.g3147"/>
    </source>
</evidence>
<protein>
    <submittedName>
        <fullName evidence="12">Potassium channel domain-containing protein</fullName>
    </submittedName>
</protein>
<proteinExistence type="predicted"/>
<dbReference type="PANTHER" id="PTHR11003:SF345">
    <property type="entry name" value="TWIK FAMILY OF POTASSIUM CHANNELS PROTEIN 18"/>
    <property type="match status" value="1"/>
</dbReference>
<keyword evidence="7" id="KW-0407">Ion channel</keyword>
<feature type="transmembrane region" description="Helical" evidence="9">
    <location>
        <begin position="338"/>
        <end position="355"/>
    </location>
</feature>
<comment type="subcellular location">
    <subcellularLocation>
        <location evidence="1">Membrane</location>
        <topology evidence="1">Multi-pass membrane protein</topology>
    </subcellularLocation>
</comment>
<evidence type="ECO:0000256" key="3">
    <source>
        <dbReference type="ARBA" id="ARBA00022692"/>
    </source>
</evidence>
<accession>A0A915NIC6</accession>
<keyword evidence="3 9" id="KW-0812">Transmembrane</keyword>
<keyword evidence="11" id="KW-1185">Reference proteome</keyword>
<dbReference type="Proteomes" id="UP000887560">
    <property type="component" value="Unplaced"/>
</dbReference>
<evidence type="ECO:0000256" key="6">
    <source>
        <dbReference type="ARBA" id="ARBA00023136"/>
    </source>
</evidence>
<dbReference type="GO" id="GO:0030322">
    <property type="term" value="P:stabilization of membrane potential"/>
    <property type="evidence" value="ECO:0007669"/>
    <property type="project" value="TreeGrafter"/>
</dbReference>
<evidence type="ECO:0000256" key="8">
    <source>
        <dbReference type="SAM" id="Coils"/>
    </source>
</evidence>
<reference evidence="12" key="1">
    <citation type="submission" date="2022-11" db="UniProtKB">
        <authorList>
            <consortium name="WormBaseParasite"/>
        </authorList>
    </citation>
    <scope>IDENTIFICATION</scope>
</reference>
<evidence type="ECO:0000313" key="11">
    <source>
        <dbReference type="Proteomes" id="UP000887560"/>
    </source>
</evidence>
<feature type="domain" description="Potassium channel" evidence="10">
    <location>
        <begin position="289"/>
        <end position="355"/>
    </location>
</feature>
<keyword evidence="4 9" id="KW-1133">Transmembrane helix</keyword>
<dbReference type="SUPFAM" id="SSF81324">
    <property type="entry name" value="Voltage-gated potassium channels"/>
    <property type="match status" value="1"/>
</dbReference>
<feature type="transmembrane region" description="Helical" evidence="9">
    <location>
        <begin position="284"/>
        <end position="304"/>
    </location>
</feature>
<evidence type="ECO:0000256" key="9">
    <source>
        <dbReference type="SAM" id="Phobius"/>
    </source>
</evidence>
<feature type="coiled-coil region" evidence="8">
    <location>
        <begin position="36"/>
        <end position="63"/>
    </location>
</feature>
<evidence type="ECO:0000259" key="10">
    <source>
        <dbReference type="Pfam" id="PF07885"/>
    </source>
</evidence>
<dbReference type="InterPro" id="IPR003280">
    <property type="entry name" value="2pore_dom_K_chnl"/>
</dbReference>
<evidence type="ECO:0000256" key="1">
    <source>
        <dbReference type="ARBA" id="ARBA00004141"/>
    </source>
</evidence>
<evidence type="ECO:0000256" key="7">
    <source>
        <dbReference type="ARBA" id="ARBA00023303"/>
    </source>
</evidence>
<evidence type="ECO:0000256" key="4">
    <source>
        <dbReference type="ARBA" id="ARBA00022989"/>
    </source>
</evidence>
<keyword evidence="8" id="KW-0175">Coiled coil</keyword>